<dbReference type="EMBL" id="CDMY01000791">
    <property type="protein sequence ID" value="CEM33775.1"/>
    <property type="molecule type" value="Genomic_DNA"/>
</dbReference>
<keyword evidence="2" id="KW-1185">Reference proteome</keyword>
<evidence type="ECO:0000313" key="1">
    <source>
        <dbReference type="EMBL" id="CEM33775.1"/>
    </source>
</evidence>
<dbReference type="AlphaFoldDB" id="A0A0G4GTF7"/>
<proteinExistence type="predicted"/>
<gene>
    <name evidence="1" type="ORF">Vbra_18664</name>
</gene>
<protein>
    <submittedName>
        <fullName evidence="1">Uncharacterized protein</fullName>
    </submittedName>
</protein>
<dbReference type="InParanoid" id="A0A0G4GTF7"/>
<dbReference type="Proteomes" id="UP000041254">
    <property type="component" value="Unassembled WGS sequence"/>
</dbReference>
<evidence type="ECO:0000313" key="2">
    <source>
        <dbReference type="Proteomes" id="UP000041254"/>
    </source>
</evidence>
<dbReference type="VEuPathDB" id="CryptoDB:Vbra_18664"/>
<organism evidence="1 2">
    <name type="scientific">Vitrella brassicaformis (strain CCMP3155)</name>
    <dbReference type="NCBI Taxonomy" id="1169540"/>
    <lineage>
        <taxon>Eukaryota</taxon>
        <taxon>Sar</taxon>
        <taxon>Alveolata</taxon>
        <taxon>Colpodellida</taxon>
        <taxon>Vitrellaceae</taxon>
        <taxon>Vitrella</taxon>
    </lineage>
</organism>
<reference evidence="1 2" key="1">
    <citation type="submission" date="2014-11" db="EMBL/GenBank/DDBJ databases">
        <authorList>
            <person name="Zhu J."/>
            <person name="Qi W."/>
            <person name="Song R."/>
        </authorList>
    </citation>
    <scope>NUCLEOTIDE SEQUENCE [LARGE SCALE GENOMIC DNA]</scope>
</reference>
<sequence>MDENGLNAFAFATPFKQADAFLHRSFHTAMRDEREDDEAAKPSFLSDREYLQSSANELEASVGWNIRDLDNSAHMAQAALKHSLSGPAEIRSFMEMMRRMRRQREMNDDRHVC</sequence>
<name>A0A0G4GTF7_VITBC</name>
<accession>A0A0G4GTF7</accession>